<proteinExistence type="predicted"/>
<sequence length="124" mass="13487">MKRVRVMLMGLILFGISSCLLAQNKLEKGRDLVQHGPIVTDDHNLGAQPGTSQSKQRVTFYNQPRKLVPVVADASLQPGTTQSKQSRALITPANPGKQYVAHGIYQTSAPNPKTSKIEHVTLGD</sequence>
<name>A0A9X2B7N1_9SPHI</name>
<accession>A0A9X2B7N1</accession>
<evidence type="ECO:0000256" key="1">
    <source>
        <dbReference type="SAM" id="SignalP"/>
    </source>
</evidence>
<feature type="chain" id="PRO_5040812607" evidence="1">
    <location>
        <begin position="23"/>
        <end position="124"/>
    </location>
</feature>
<evidence type="ECO:0000313" key="2">
    <source>
        <dbReference type="EMBL" id="MCJ8208516.1"/>
    </source>
</evidence>
<feature type="signal peptide" evidence="1">
    <location>
        <begin position="1"/>
        <end position="22"/>
    </location>
</feature>
<gene>
    <name evidence="2" type="ORF">MUY27_02265</name>
</gene>
<keyword evidence="1" id="KW-0732">Signal</keyword>
<dbReference type="RefSeq" id="WP_245128345.1">
    <property type="nucleotide sequence ID" value="NZ_JALJEJ010000001.1"/>
</dbReference>
<dbReference type="EMBL" id="JALJEJ010000001">
    <property type="protein sequence ID" value="MCJ8208516.1"/>
    <property type="molecule type" value="Genomic_DNA"/>
</dbReference>
<dbReference type="AlphaFoldDB" id="A0A9X2B7N1"/>
<protein>
    <submittedName>
        <fullName evidence="2">Uncharacterized protein</fullName>
    </submittedName>
</protein>
<dbReference type="Proteomes" id="UP001139450">
    <property type="component" value="Unassembled WGS sequence"/>
</dbReference>
<keyword evidence="3" id="KW-1185">Reference proteome</keyword>
<evidence type="ECO:0000313" key="3">
    <source>
        <dbReference type="Proteomes" id="UP001139450"/>
    </source>
</evidence>
<reference evidence="2" key="1">
    <citation type="submission" date="2022-04" db="EMBL/GenBank/DDBJ databases">
        <title>Mucilaginibacter sp. RS28 isolated from freshwater.</title>
        <authorList>
            <person name="Ko S.-R."/>
        </authorList>
    </citation>
    <scope>NUCLEOTIDE SEQUENCE</scope>
    <source>
        <strain evidence="2">RS28</strain>
    </source>
</reference>
<comment type="caution">
    <text evidence="2">The sequence shown here is derived from an EMBL/GenBank/DDBJ whole genome shotgun (WGS) entry which is preliminary data.</text>
</comment>
<organism evidence="2 3">
    <name type="scientific">Mucilaginibacter straminoryzae</name>
    <dbReference type="NCBI Taxonomy" id="2932774"/>
    <lineage>
        <taxon>Bacteria</taxon>
        <taxon>Pseudomonadati</taxon>
        <taxon>Bacteroidota</taxon>
        <taxon>Sphingobacteriia</taxon>
        <taxon>Sphingobacteriales</taxon>
        <taxon>Sphingobacteriaceae</taxon>
        <taxon>Mucilaginibacter</taxon>
    </lineage>
</organism>
<dbReference type="PROSITE" id="PS51257">
    <property type="entry name" value="PROKAR_LIPOPROTEIN"/>
    <property type="match status" value="1"/>
</dbReference>